<feature type="domain" description="Glycosyltransferase 2-like" evidence="6">
    <location>
        <begin position="4"/>
        <end position="158"/>
    </location>
</feature>
<evidence type="ECO:0000256" key="1">
    <source>
        <dbReference type="ARBA" id="ARBA00004236"/>
    </source>
</evidence>
<evidence type="ECO:0000256" key="3">
    <source>
        <dbReference type="ARBA" id="ARBA00022676"/>
    </source>
</evidence>
<keyword evidence="4 7" id="KW-0808">Transferase</keyword>
<accession>A0A0G2AHM2</accession>
<dbReference type="InterPro" id="IPR029044">
    <property type="entry name" value="Nucleotide-diphossugar_trans"/>
</dbReference>
<dbReference type="GO" id="GO:0016757">
    <property type="term" value="F:glycosyltransferase activity"/>
    <property type="evidence" value="ECO:0007669"/>
    <property type="project" value="UniProtKB-KW"/>
</dbReference>
<dbReference type="Pfam" id="PF00535">
    <property type="entry name" value="Glycos_transf_2"/>
    <property type="match status" value="1"/>
</dbReference>
<protein>
    <submittedName>
        <fullName evidence="7">Glycosyl transferase family 2</fullName>
    </submittedName>
</protein>
<organism evidence="7 8">
    <name type="scientific">Candidatus Uhrbacteria bacterium GW2011_GWA2_53_10</name>
    <dbReference type="NCBI Taxonomy" id="1618980"/>
    <lineage>
        <taxon>Bacteria</taxon>
        <taxon>Candidatus Uhriibacteriota</taxon>
    </lineage>
</organism>
<evidence type="ECO:0000256" key="4">
    <source>
        <dbReference type="ARBA" id="ARBA00022679"/>
    </source>
</evidence>
<dbReference type="EMBL" id="LCRI01000038">
    <property type="protein sequence ID" value="KKW32064.1"/>
    <property type="molecule type" value="Genomic_DNA"/>
</dbReference>
<evidence type="ECO:0000313" key="7">
    <source>
        <dbReference type="EMBL" id="KKW32064.1"/>
    </source>
</evidence>
<keyword evidence="3" id="KW-0328">Glycosyltransferase</keyword>
<proteinExistence type="predicted"/>
<name>A0A0G2AHM2_9BACT</name>
<keyword evidence="5" id="KW-0472">Membrane</keyword>
<dbReference type="PANTHER" id="PTHR43646:SF2">
    <property type="entry name" value="GLYCOSYLTRANSFERASE 2-LIKE DOMAIN-CONTAINING PROTEIN"/>
    <property type="match status" value="1"/>
</dbReference>
<dbReference type="InterPro" id="IPR001173">
    <property type="entry name" value="Glyco_trans_2-like"/>
</dbReference>
<comment type="caution">
    <text evidence="7">The sequence shown here is derived from an EMBL/GenBank/DDBJ whole genome shotgun (WGS) entry which is preliminary data.</text>
</comment>
<sequence>MRLSVVIPAYNEESYLPDTLASLGRLTKKPDEVIVVDGNSTDRTPQIAERAGAKLLRIPKTTIGEARQQGLLHASGDVVATTDADTIVPRLWLARIEESIAPAHVVAVYSGYRVCDGWFPYRFAVNVIHPPFFSLSRFWTHPIAPGQNTAYKRDAAIRVGGYPVDFQSAEDIEIVYRLKKVGTVVYRKDNYVTSSGRRGDEGIRLFFRMAKGLWLYYTTGSATTFSFPAIRTRHRTKTSLT</sequence>
<dbReference type="GO" id="GO:0005886">
    <property type="term" value="C:plasma membrane"/>
    <property type="evidence" value="ECO:0007669"/>
    <property type="project" value="UniProtKB-SubCell"/>
</dbReference>
<evidence type="ECO:0000313" key="8">
    <source>
        <dbReference type="Proteomes" id="UP000034711"/>
    </source>
</evidence>
<reference evidence="7 8" key="1">
    <citation type="journal article" date="2015" name="Nature">
        <title>rRNA introns, odd ribosomes, and small enigmatic genomes across a large radiation of phyla.</title>
        <authorList>
            <person name="Brown C.T."/>
            <person name="Hug L.A."/>
            <person name="Thomas B.C."/>
            <person name="Sharon I."/>
            <person name="Castelle C.J."/>
            <person name="Singh A."/>
            <person name="Wilkins M.J."/>
            <person name="Williams K.H."/>
            <person name="Banfield J.F."/>
        </authorList>
    </citation>
    <scope>NUCLEOTIDE SEQUENCE [LARGE SCALE GENOMIC DNA]</scope>
</reference>
<keyword evidence="2" id="KW-1003">Cell membrane</keyword>
<dbReference type="Proteomes" id="UP000034711">
    <property type="component" value="Unassembled WGS sequence"/>
</dbReference>
<evidence type="ECO:0000259" key="6">
    <source>
        <dbReference type="Pfam" id="PF00535"/>
    </source>
</evidence>
<comment type="subcellular location">
    <subcellularLocation>
        <location evidence="1">Cell membrane</location>
    </subcellularLocation>
</comment>
<evidence type="ECO:0000256" key="2">
    <source>
        <dbReference type="ARBA" id="ARBA00022475"/>
    </source>
</evidence>
<evidence type="ECO:0000256" key="5">
    <source>
        <dbReference type="ARBA" id="ARBA00023136"/>
    </source>
</evidence>
<dbReference type="SUPFAM" id="SSF53448">
    <property type="entry name" value="Nucleotide-diphospho-sugar transferases"/>
    <property type="match status" value="1"/>
</dbReference>
<dbReference type="AlphaFoldDB" id="A0A0G2AHM2"/>
<gene>
    <name evidence="7" type="ORF">UY77_C0038G0002</name>
</gene>
<dbReference type="Gene3D" id="3.90.550.10">
    <property type="entry name" value="Spore Coat Polysaccharide Biosynthesis Protein SpsA, Chain A"/>
    <property type="match status" value="1"/>
</dbReference>
<dbReference type="PANTHER" id="PTHR43646">
    <property type="entry name" value="GLYCOSYLTRANSFERASE"/>
    <property type="match status" value="1"/>
</dbReference>